<dbReference type="Gene3D" id="3.40.50.2000">
    <property type="entry name" value="Glycogen Phosphorylase B"/>
    <property type="match status" value="2"/>
</dbReference>
<comment type="caution">
    <text evidence="3">The sequence shown here is derived from an EMBL/GenBank/DDBJ whole genome shotgun (WGS) entry which is preliminary data.</text>
</comment>
<name>A0A437JWM5_9BURK</name>
<dbReference type="Proteomes" id="UP000288178">
    <property type="component" value="Unassembled WGS sequence"/>
</dbReference>
<dbReference type="RefSeq" id="WP_128196916.1">
    <property type="nucleotide sequence ID" value="NZ_SACT01000002.1"/>
</dbReference>
<dbReference type="OrthoDB" id="9794575at2"/>
<evidence type="ECO:0000313" key="3">
    <source>
        <dbReference type="EMBL" id="RVT52066.1"/>
    </source>
</evidence>
<evidence type="ECO:0000256" key="1">
    <source>
        <dbReference type="SAM" id="MobiDB-lite"/>
    </source>
</evidence>
<protein>
    <recommendedName>
        <fullName evidence="2">Glycosyltransferase subfamily 4-like N-terminal domain-containing protein</fullName>
    </recommendedName>
</protein>
<evidence type="ECO:0000259" key="2">
    <source>
        <dbReference type="Pfam" id="PF13439"/>
    </source>
</evidence>
<keyword evidence="4" id="KW-1185">Reference proteome</keyword>
<feature type="domain" description="Glycosyltransferase subfamily 4-like N-terminal" evidence="2">
    <location>
        <begin position="110"/>
        <end position="237"/>
    </location>
</feature>
<dbReference type="Pfam" id="PF13439">
    <property type="entry name" value="Glyco_transf_4"/>
    <property type="match status" value="1"/>
</dbReference>
<evidence type="ECO:0000313" key="4">
    <source>
        <dbReference type="Proteomes" id="UP000288178"/>
    </source>
</evidence>
<feature type="region of interest" description="Disordered" evidence="1">
    <location>
        <begin position="81"/>
        <end position="103"/>
    </location>
</feature>
<dbReference type="InterPro" id="IPR028098">
    <property type="entry name" value="Glyco_trans_4-like_N"/>
</dbReference>
<accession>A0A437JWM5</accession>
<dbReference type="SUPFAM" id="SSF53756">
    <property type="entry name" value="UDP-Glycosyltransferase/glycogen phosphorylase"/>
    <property type="match status" value="1"/>
</dbReference>
<gene>
    <name evidence="3" type="ORF">ENE75_06250</name>
</gene>
<proteinExistence type="predicted"/>
<reference evidence="3 4" key="1">
    <citation type="submission" date="2019-01" db="EMBL/GenBank/DDBJ databases">
        <authorList>
            <person name="Chen W.-M."/>
        </authorList>
    </citation>
    <scope>NUCLEOTIDE SEQUENCE [LARGE SCALE GENOMIC DNA]</scope>
    <source>
        <strain evidence="3 4">ICH-3</strain>
    </source>
</reference>
<dbReference type="EMBL" id="SACT01000002">
    <property type="protein sequence ID" value="RVT52066.1"/>
    <property type="molecule type" value="Genomic_DNA"/>
</dbReference>
<dbReference type="GO" id="GO:0016757">
    <property type="term" value="F:glycosyltransferase activity"/>
    <property type="evidence" value="ECO:0007669"/>
    <property type="project" value="UniProtKB-ARBA"/>
</dbReference>
<feature type="compositionally biased region" description="Low complexity" evidence="1">
    <location>
        <begin position="81"/>
        <end position="97"/>
    </location>
</feature>
<dbReference type="AlphaFoldDB" id="A0A437JWM5"/>
<sequence length="454" mass="48416">MRLLLVSHHFPPMGGAGVQRALKFARYLGDFGVAVTVLAGDDPGYLQDASLLSELPPTVPVHRVPHRTLLQRAMAWRRGAAASQGAAPAPASEASKPTVPAPPRWRDAVLTAWSALQWPDERGGWARSALPVGRALMRDGGFDAVMSTAPPVAAHALARRLAREAGVPWVADWRDLWADNPGNAAPAWRRAIDRRTEAHWLRDAAGVVVVTPSWQRRYAAALDGRCPVAWIPNGYDEADFADAPTRTPAADGAFRLVHVGSFYGPRDPAPVLDALDRCLAAGAAGPGRRALRLRLVGAVGRRFDAALGAFASRHPGAVERVPYVPHAQALAEMRAADALLLVVGAGAGRQDVRDVVAGTLPGKLFEYLRSGQPVLLLGDPGGDAAALLRAHGRGWVADETDPAAIAQMLERMLVESPPLPAGAQVARFERRALAGELAAFVRDVRQRFDARGHG</sequence>
<organism evidence="3 4">
    <name type="scientific">Rubrivivax albus</name>
    <dbReference type="NCBI Taxonomy" id="2499835"/>
    <lineage>
        <taxon>Bacteria</taxon>
        <taxon>Pseudomonadati</taxon>
        <taxon>Pseudomonadota</taxon>
        <taxon>Betaproteobacteria</taxon>
        <taxon>Burkholderiales</taxon>
        <taxon>Sphaerotilaceae</taxon>
        <taxon>Rubrivivax</taxon>
    </lineage>
</organism>